<gene>
    <name evidence="1" type="ORF">IHE45_17G023800</name>
</gene>
<comment type="caution">
    <text evidence="1">The sequence shown here is derived from an EMBL/GenBank/DDBJ whole genome shotgun (WGS) entry which is preliminary data.</text>
</comment>
<protein>
    <submittedName>
        <fullName evidence="1">RNA polymerase II-associated protein 1 N-terminal</fullName>
    </submittedName>
</protein>
<evidence type="ECO:0000313" key="2">
    <source>
        <dbReference type="Proteomes" id="UP000827976"/>
    </source>
</evidence>
<organism evidence="1 2">
    <name type="scientific">Dioscorea alata</name>
    <name type="common">Purple yam</name>
    <dbReference type="NCBI Taxonomy" id="55571"/>
    <lineage>
        <taxon>Eukaryota</taxon>
        <taxon>Viridiplantae</taxon>
        <taxon>Streptophyta</taxon>
        <taxon>Embryophyta</taxon>
        <taxon>Tracheophyta</taxon>
        <taxon>Spermatophyta</taxon>
        <taxon>Magnoliopsida</taxon>
        <taxon>Liliopsida</taxon>
        <taxon>Dioscoreales</taxon>
        <taxon>Dioscoreaceae</taxon>
        <taxon>Dioscorea</taxon>
    </lineage>
</organism>
<evidence type="ECO:0000313" key="1">
    <source>
        <dbReference type="EMBL" id="KAH7657459.1"/>
    </source>
</evidence>
<sequence length="1532" mass="170744">MDGAPAKKRSHASFSATKKKVEEIHHASSLVGSIIEKGFSSSSPTSAPRNVSLPKPSVVPFPVARHRSHGPHWAPARTEMDVDGKDDEGEDVDNTDYVPVASMATRIQRKEKKGLDFSRWRELVAEESSAESVVMKKSTKLSYRREQIENMGSRADASSPRVISGVEASSVREQIDGARKKDLLSDMEVDAFPEVRSVEREASGAGHIGSLTPSLMDGIDAENIARLKEMSSDEIGEAQAEIMEKMDPRLVDMLRKRGKAKLEKKKDNGAVPEKGLPEIGCCPVDEGQKSSAMVRLPGQDGAASSNLWKGWSERVEKVRELRFSLEGNALGIGSSLEQSNTQNPLGQYNVAERDFLRTEGDPASVGYTIKEAVELIRSMVPGQRALALQLLGAVLNRALHNLQREETGFNDGKTNHMNKYVDWQAVWAFALGPEPQIVLSLRIALDDNHDSVVLACAKVLECILSCDINEKFFDILEKSPTHLEDICIAPVFRSRPEISDGFLRGGFWKYNAKPSNILPFPGNDDDDEDDGEEKRTIQDDIVVAEQDVAAGLIRMGILPRICYLLEMEPLPTLEECLVSILVALARHSPTSVNAILKCPRLVQSVIKVFTKQGAMELYPSQIKATTFLKVLAKCSKEICADIVKSGAFQKAMWLWYKNSFTLGHWVKSGKEYCRLASALMVEQLRLWKVCIKYGYCLSYFPDFFHAMCLWLSLPALDKLIENNILDEYTSVAREAYLVLGALAQTLPNLHAMEQLNKQHVAFSGDNTEIWCWSYVTPMVDQAVNWLSLKAIPVVSVLMGPDKKLINDVEDRYASCILWVISSVLHMLCSVLSRIATEEMVDSQNNTSLPWLPKFVPNIGLAIINNCFMNFHCSGDLDSEGFHSEGGSLTDVLCHFRRHANHDVSLSSVSCLLGVVRISSSVDRCIQRARKAYCSEHQEGYSLKVAERILEEGVVKWAQNDLKAVLELFMTFLSSEWHIVQSIEMFGRGGPAPGVGVGWGSSGGGYWSPYVSLAQEDSKLILDLIKIFWAELKDNLVVVDTRELEKERSGNMSLVLQEICSILRVCLILGPGDGATFAKALDFLVQAPILKYLAFCVNNLCHVMGIKSFNLQYKEGEYIFFSEVLNSHFRNRWLDVKKKLPHKVDSRNQNHNISGAIGALETIHEDLETAEGSERYHDGNSSLIQWAHQRLPLPPHWFLSAISSIGVDKGNSMYSSTNDLDVAKGGLFLLLGLEASFFFHSDQEESPVSGVPLVWKLHALSVTLHGGMDVLLDERSRNIYETLQEFYGKQLDLLRSRPVKGLQMKNEKASVSSATLVKDQTSSLEFLNFQTQVHESYTTFIENLIEQFGAVSYGDQVYGRQVALYLHRSVEVAVRLAAWNALSNAHLLELLPPLTECFAGAEGYLEPLEDNEKILEAYVRSWTSGGLDRAATRGSISFSLALHNLSCFIFNTVSPDKLPLRNKLAKSLLRSYSQKQHQEGMFLSFLKYRLVESEELPSKVELGRRFQLLTEACEENSVLLAQVEKLKTLVLAS</sequence>
<dbReference type="Proteomes" id="UP000827976">
    <property type="component" value="Chromosome 17"/>
</dbReference>
<dbReference type="EMBL" id="CM037027">
    <property type="protein sequence ID" value="KAH7657459.1"/>
    <property type="molecule type" value="Genomic_DNA"/>
</dbReference>
<accession>A0ACB7UAW0</accession>
<reference evidence="2" key="1">
    <citation type="journal article" date="2022" name="Nat. Commun.">
        <title>Chromosome evolution and the genetic basis of agronomically important traits in greater yam.</title>
        <authorList>
            <person name="Bredeson J.V."/>
            <person name="Lyons J.B."/>
            <person name="Oniyinde I.O."/>
            <person name="Okereke N.R."/>
            <person name="Kolade O."/>
            <person name="Nnabue I."/>
            <person name="Nwadili C.O."/>
            <person name="Hribova E."/>
            <person name="Parker M."/>
            <person name="Nwogha J."/>
            <person name="Shu S."/>
            <person name="Carlson J."/>
            <person name="Kariba R."/>
            <person name="Muthemba S."/>
            <person name="Knop K."/>
            <person name="Barton G.J."/>
            <person name="Sherwood A.V."/>
            <person name="Lopez-Montes A."/>
            <person name="Asiedu R."/>
            <person name="Jamnadass R."/>
            <person name="Muchugi A."/>
            <person name="Goodstein D."/>
            <person name="Egesi C.N."/>
            <person name="Featherston J."/>
            <person name="Asfaw A."/>
            <person name="Simpson G.G."/>
            <person name="Dolezel J."/>
            <person name="Hendre P.S."/>
            <person name="Van Deynze A."/>
            <person name="Kumar P.L."/>
            <person name="Obidiegwu J.E."/>
            <person name="Bhattacharjee R."/>
            <person name="Rokhsar D.S."/>
        </authorList>
    </citation>
    <scope>NUCLEOTIDE SEQUENCE [LARGE SCALE GENOMIC DNA]</scope>
    <source>
        <strain evidence="2">cv. TDa95/00328</strain>
    </source>
</reference>
<keyword evidence="2" id="KW-1185">Reference proteome</keyword>
<name>A0ACB7UAW0_DIOAL</name>
<proteinExistence type="predicted"/>